<evidence type="ECO:0000256" key="1">
    <source>
        <dbReference type="ARBA" id="ARBA00022603"/>
    </source>
</evidence>
<dbReference type="GO" id="GO:0008168">
    <property type="term" value="F:methyltransferase activity"/>
    <property type="evidence" value="ECO:0007669"/>
    <property type="project" value="UniProtKB-KW"/>
</dbReference>
<dbReference type="RefSeq" id="WP_319787054.1">
    <property type="nucleotide sequence ID" value="NZ_JAWXRD010000040.1"/>
</dbReference>
<dbReference type="Gene3D" id="3.40.50.150">
    <property type="entry name" value="Vaccinia Virus protein VP39"/>
    <property type="match status" value="1"/>
</dbReference>
<accession>A0ABU4QZU9</accession>
<dbReference type="Proteomes" id="UP001275664">
    <property type="component" value="Unassembled WGS sequence"/>
</dbReference>
<dbReference type="InterPro" id="IPR002052">
    <property type="entry name" value="DNA_methylase_N6_adenine_CS"/>
</dbReference>
<reference evidence="3 4" key="1">
    <citation type="submission" date="2023-11" db="EMBL/GenBank/DDBJ databases">
        <title>Scandinavium wanjuensis sp. nov., isolated from lettuce South Korea.</title>
        <authorList>
            <person name="Park J."/>
            <person name="Park S."/>
            <person name="Oh K.K."/>
            <person name="Cho G.S."/>
            <person name="Franz C.M.A.P."/>
        </authorList>
    </citation>
    <scope>NUCLEOTIDE SEQUENCE [LARGE SCALE GENOMIC DNA]</scope>
    <source>
        <strain evidence="3 4">V105_6</strain>
    </source>
</reference>
<sequence length="236" mass="26739">MARITKKESGLHIQVMDLVYSDKQLTQDDKEFIFNNYKGDGIGATGAFFTPEMLAWDFILDAGCSGDCIELCAGIGRLSYYQYLRNKPSHITCVELNPEYVMIGERVLPEAEWICGDALQYSPDRSYRVAYGNPPFGKINTSEAYTGRYKGSEFEYKVIEHASKFSSYGVWIVPQGSAGFQYSGVHCYERRESQKYKKFVDSTGWSFEPGCGIDTSIYRDEWNGTSVVCEVVTVEY</sequence>
<keyword evidence="4" id="KW-1185">Reference proteome</keyword>
<evidence type="ECO:0000256" key="2">
    <source>
        <dbReference type="ARBA" id="ARBA00022679"/>
    </source>
</evidence>
<gene>
    <name evidence="3" type="ORF">SIK69_21555</name>
</gene>
<dbReference type="InterPro" id="IPR029063">
    <property type="entry name" value="SAM-dependent_MTases_sf"/>
</dbReference>
<name>A0ABU4QZU9_9ENTR</name>
<proteinExistence type="predicted"/>
<dbReference type="EMBL" id="JAWXRD010000040">
    <property type="protein sequence ID" value="MDX6042780.1"/>
    <property type="molecule type" value="Genomic_DNA"/>
</dbReference>
<comment type="caution">
    <text evidence="3">The sequence shown here is derived from an EMBL/GenBank/DDBJ whole genome shotgun (WGS) entry which is preliminary data.</text>
</comment>
<protein>
    <submittedName>
        <fullName evidence="3">Methyltransferase</fullName>
    </submittedName>
</protein>
<keyword evidence="1 3" id="KW-0489">Methyltransferase</keyword>
<dbReference type="GO" id="GO:0032259">
    <property type="term" value="P:methylation"/>
    <property type="evidence" value="ECO:0007669"/>
    <property type="project" value="UniProtKB-KW"/>
</dbReference>
<organism evidence="3 4">
    <name type="scientific">Scandinavium lactucae</name>
    <dbReference type="NCBI Taxonomy" id="3095028"/>
    <lineage>
        <taxon>Bacteria</taxon>
        <taxon>Pseudomonadati</taxon>
        <taxon>Pseudomonadota</taxon>
        <taxon>Gammaproteobacteria</taxon>
        <taxon>Enterobacterales</taxon>
        <taxon>Enterobacteriaceae</taxon>
        <taxon>Scandinavium</taxon>
    </lineage>
</organism>
<evidence type="ECO:0000313" key="4">
    <source>
        <dbReference type="Proteomes" id="UP001275664"/>
    </source>
</evidence>
<dbReference type="SUPFAM" id="SSF53335">
    <property type="entry name" value="S-adenosyl-L-methionine-dependent methyltransferases"/>
    <property type="match status" value="1"/>
</dbReference>
<dbReference type="PROSITE" id="PS00092">
    <property type="entry name" value="N6_MTASE"/>
    <property type="match status" value="1"/>
</dbReference>
<keyword evidence="2" id="KW-0808">Transferase</keyword>
<dbReference type="CDD" id="cd02440">
    <property type="entry name" value="AdoMet_MTases"/>
    <property type="match status" value="1"/>
</dbReference>
<evidence type="ECO:0000313" key="3">
    <source>
        <dbReference type="EMBL" id="MDX6042780.1"/>
    </source>
</evidence>